<organism evidence="1 2">
    <name type="scientific">Roridomyces roridus</name>
    <dbReference type="NCBI Taxonomy" id="1738132"/>
    <lineage>
        <taxon>Eukaryota</taxon>
        <taxon>Fungi</taxon>
        <taxon>Dikarya</taxon>
        <taxon>Basidiomycota</taxon>
        <taxon>Agaricomycotina</taxon>
        <taxon>Agaricomycetes</taxon>
        <taxon>Agaricomycetidae</taxon>
        <taxon>Agaricales</taxon>
        <taxon>Marasmiineae</taxon>
        <taxon>Mycenaceae</taxon>
        <taxon>Roridomyces</taxon>
    </lineage>
</organism>
<reference evidence="1" key="1">
    <citation type="submission" date="2023-03" db="EMBL/GenBank/DDBJ databases">
        <title>Massive genome expansion in bonnet fungi (Mycena s.s.) driven by repeated elements and novel gene families across ecological guilds.</title>
        <authorList>
            <consortium name="Lawrence Berkeley National Laboratory"/>
            <person name="Harder C.B."/>
            <person name="Miyauchi S."/>
            <person name="Viragh M."/>
            <person name="Kuo A."/>
            <person name="Thoen E."/>
            <person name="Andreopoulos B."/>
            <person name="Lu D."/>
            <person name="Skrede I."/>
            <person name="Drula E."/>
            <person name="Henrissat B."/>
            <person name="Morin E."/>
            <person name="Kohler A."/>
            <person name="Barry K."/>
            <person name="LaButti K."/>
            <person name="Morin E."/>
            <person name="Salamov A."/>
            <person name="Lipzen A."/>
            <person name="Mereny Z."/>
            <person name="Hegedus B."/>
            <person name="Baldrian P."/>
            <person name="Stursova M."/>
            <person name="Weitz H."/>
            <person name="Taylor A."/>
            <person name="Grigoriev I.V."/>
            <person name="Nagy L.G."/>
            <person name="Martin F."/>
            <person name="Kauserud H."/>
        </authorList>
    </citation>
    <scope>NUCLEOTIDE SEQUENCE</scope>
    <source>
        <strain evidence="1">9284</strain>
    </source>
</reference>
<name>A0AAD7FXG7_9AGAR</name>
<dbReference type="EMBL" id="JARKIF010000002">
    <property type="protein sequence ID" value="KAJ7647989.1"/>
    <property type="molecule type" value="Genomic_DNA"/>
</dbReference>
<comment type="caution">
    <text evidence="1">The sequence shown here is derived from an EMBL/GenBank/DDBJ whole genome shotgun (WGS) entry which is preliminary data.</text>
</comment>
<accession>A0AAD7FXG7</accession>
<evidence type="ECO:0000313" key="1">
    <source>
        <dbReference type="EMBL" id="KAJ7647989.1"/>
    </source>
</evidence>
<keyword evidence="2" id="KW-1185">Reference proteome</keyword>
<evidence type="ECO:0000313" key="2">
    <source>
        <dbReference type="Proteomes" id="UP001221142"/>
    </source>
</evidence>
<gene>
    <name evidence="1" type="ORF">FB45DRAFT_211941</name>
</gene>
<sequence length="442" mass="48839">MGCATVLCTGSDAPFQSYTSSSSFSLTLQGRMASTTLTALVPYLDSQQAVHGVTEKGRWALILTPSPGRTLNEVYSSVGKALETHANRAAHRWGLGPSSVAENIKTSFGEQEERCAELARLKNEVPPKLERSASKLMKYTLSTESAKTQIQAFKAVVDLATLFPDLRLLFLRSTCMREVLGSKDDISDFWKRPNDDPTEDWTFWCNLAATSLADTSLPEIMDSVPIPQLANCLMDDGGLSVIERLLVAHDCETVSSFPRALCVRYLTGILEMPGFWMNAGAVHGDVAKKLCLKLVQILTDIDLDVMPSDAPLESQAPFDYEGVDSFADIILLGISNWLGRMVNYRLQPWFECFCQAVQLLRSPRSAIFLPKAFLRATDHALEALVPTILRTVELDIAVEARRVVWLRIPVSHGMTIPFEIPSGGTLFRLRKIPSARGQTIQL</sequence>
<proteinExistence type="predicted"/>
<dbReference type="AlphaFoldDB" id="A0AAD7FXG7"/>
<dbReference type="Proteomes" id="UP001221142">
    <property type="component" value="Unassembled WGS sequence"/>
</dbReference>
<protein>
    <submittedName>
        <fullName evidence="1">Uncharacterized protein</fullName>
    </submittedName>
</protein>